<dbReference type="Gene3D" id="3.90.1470.20">
    <property type="match status" value="1"/>
</dbReference>
<dbReference type="SUPFAM" id="SSF56784">
    <property type="entry name" value="HAD-like"/>
    <property type="match status" value="1"/>
</dbReference>
<organism evidence="2 3">
    <name type="scientific">Candolleomyces aberdarensis</name>
    <dbReference type="NCBI Taxonomy" id="2316362"/>
    <lineage>
        <taxon>Eukaryota</taxon>
        <taxon>Fungi</taxon>
        <taxon>Dikarya</taxon>
        <taxon>Basidiomycota</taxon>
        <taxon>Agaricomycotina</taxon>
        <taxon>Agaricomycetes</taxon>
        <taxon>Agaricomycetidae</taxon>
        <taxon>Agaricales</taxon>
        <taxon>Agaricineae</taxon>
        <taxon>Psathyrellaceae</taxon>
        <taxon>Candolleomyces</taxon>
    </lineage>
</organism>
<dbReference type="InterPro" id="IPR050849">
    <property type="entry name" value="HAD-like_hydrolase_phosphatase"/>
</dbReference>
<dbReference type="AlphaFoldDB" id="A0A4Q2D7Q2"/>
<accession>A0A4Q2D7Q2</accession>
<dbReference type="InterPro" id="IPR023214">
    <property type="entry name" value="HAD_sf"/>
</dbReference>
<evidence type="ECO:0008006" key="4">
    <source>
        <dbReference type="Google" id="ProtNLM"/>
    </source>
</evidence>
<dbReference type="Pfam" id="PF12710">
    <property type="entry name" value="HAD"/>
    <property type="match status" value="1"/>
</dbReference>
<dbReference type="InterPro" id="IPR006384">
    <property type="entry name" value="HAD_hydro_PyrdxlP_Pase-like"/>
</dbReference>
<proteinExistence type="predicted"/>
<keyword evidence="1" id="KW-0378">Hydrolase</keyword>
<dbReference type="Proteomes" id="UP000290288">
    <property type="component" value="Unassembled WGS sequence"/>
</dbReference>
<comment type="caution">
    <text evidence="2">The sequence shown here is derived from an EMBL/GenBank/DDBJ whole genome shotgun (WGS) entry which is preliminary data.</text>
</comment>
<dbReference type="PANTHER" id="PTHR28181:SF2">
    <property type="entry name" value="PHOSPHORIC MONOESTER HYDROLASE"/>
    <property type="match status" value="1"/>
</dbReference>
<evidence type="ECO:0000313" key="3">
    <source>
        <dbReference type="Proteomes" id="UP000290288"/>
    </source>
</evidence>
<protein>
    <recommendedName>
        <fullName evidence="4">Phosphoserine phosphatase</fullName>
    </recommendedName>
</protein>
<evidence type="ECO:0000256" key="1">
    <source>
        <dbReference type="ARBA" id="ARBA00022801"/>
    </source>
</evidence>
<dbReference type="STRING" id="2316362.A0A4Q2D7Q2"/>
<keyword evidence="3" id="KW-1185">Reference proteome</keyword>
<dbReference type="NCBIfam" id="TIGR01488">
    <property type="entry name" value="HAD-SF-IB"/>
    <property type="match status" value="1"/>
</dbReference>
<dbReference type="PANTHER" id="PTHR28181">
    <property type="entry name" value="UPF0655 PROTEIN YCR015C"/>
    <property type="match status" value="1"/>
</dbReference>
<evidence type="ECO:0000313" key="2">
    <source>
        <dbReference type="EMBL" id="RXW15543.1"/>
    </source>
</evidence>
<dbReference type="EMBL" id="SDEE01000541">
    <property type="protein sequence ID" value="RXW15543.1"/>
    <property type="molecule type" value="Genomic_DNA"/>
</dbReference>
<dbReference type="InterPro" id="IPR036412">
    <property type="entry name" value="HAD-like_sf"/>
</dbReference>
<dbReference type="OrthoDB" id="10014216at2759"/>
<sequence length="300" mass="33138">MLASIGHVTAPLKTRINLAIIESFPIDLYLGSLSAVKAVPSKKLELKNPAILAFFSDFDGTITDEDSNDFMIDNFGMGRPARRELLLKCLHEGLTFREAFRAMIDSVAQNKSFTECCELVRAANIKLDPGFKDFYLYLKSKGIPLVILSSGMSPIIRIIISNLIGDEEAAQLTIIANDVDLRGGDGSPGTWGVQFRHPESPFGHNKDVAISEFREKNPGYTIFFSGDGISDLSASRSATLFVKMREGSGDDLAAHCEKENIPFEGFRSFREVQRGVDAVFDNTLTLEKLCTGRNGHAEWY</sequence>
<dbReference type="Gene3D" id="3.40.50.1000">
    <property type="entry name" value="HAD superfamily/HAD-like"/>
    <property type="match status" value="1"/>
</dbReference>
<gene>
    <name evidence="2" type="ORF">EST38_g10315</name>
</gene>
<dbReference type="NCBIfam" id="TIGR01489">
    <property type="entry name" value="DKMTPPase-SF"/>
    <property type="match status" value="1"/>
</dbReference>
<name>A0A4Q2D7Q2_9AGAR</name>
<dbReference type="GO" id="GO:0016791">
    <property type="term" value="F:phosphatase activity"/>
    <property type="evidence" value="ECO:0007669"/>
    <property type="project" value="InterPro"/>
</dbReference>
<reference evidence="2 3" key="1">
    <citation type="submission" date="2019-01" db="EMBL/GenBank/DDBJ databases">
        <title>Draft genome sequence of Psathyrella aberdarensis IHI B618.</title>
        <authorList>
            <person name="Buettner E."/>
            <person name="Kellner H."/>
        </authorList>
    </citation>
    <scope>NUCLEOTIDE SEQUENCE [LARGE SCALE GENOMIC DNA]</scope>
    <source>
        <strain evidence="2 3">IHI B618</strain>
    </source>
</reference>